<dbReference type="PANTHER" id="PTHR18919">
    <property type="entry name" value="ACETYL-COA C-ACYLTRANSFERASE"/>
    <property type="match status" value="1"/>
</dbReference>
<feature type="active site" description="Proton acceptor" evidence="7">
    <location>
        <position position="378"/>
    </location>
</feature>
<keyword evidence="4 8" id="KW-0808">Transferase</keyword>
<dbReference type="SUPFAM" id="SSF53901">
    <property type="entry name" value="Thiolase-like"/>
    <property type="match status" value="2"/>
</dbReference>
<evidence type="ECO:0000313" key="11">
    <source>
        <dbReference type="EMBL" id="NMK55330.1"/>
    </source>
</evidence>
<dbReference type="NCBIfam" id="TIGR01930">
    <property type="entry name" value="AcCoA-C-Actrans"/>
    <property type="match status" value="1"/>
</dbReference>
<dbReference type="InterPro" id="IPR016039">
    <property type="entry name" value="Thiolase-like"/>
</dbReference>
<keyword evidence="5 8" id="KW-0012">Acyltransferase</keyword>
<dbReference type="InterPro" id="IPR020615">
    <property type="entry name" value="Thiolase_acyl_enz_int_AS"/>
</dbReference>
<evidence type="ECO:0000256" key="5">
    <source>
        <dbReference type="ARBA" id="ARBA00023315"/>
    </source>
</evidence>
<dbReference type="EMBL" id="SCHC01000003">
    <property type="protein sequence ID" value="TBW76054.1"/>
    <property type="molecule type" value="Genomic_DNA"/>
</dbReference>
<reference evidence="13 14" key="1">
    <citation type="journal article" date="2019" name="Sci. Transl. Med.">
        <title>Quorum sensing between bacterial species on the skin protects against epidermal injury in atopic dermatitis.</title>
        <authorList>
            <person name="Williams M.R."/>
        </authorList>
    </citation>
    <scope>NUCLEOTIDE SEQUENCE [LARGE SCALE GENOMIC DNA]</scope>
    <source>
        <strain evidence="13 14">H8</strain>
    </source>
</reference>
<evidence type="ECO:0000256" key="8">
    <source>
        <dbReference type="RuleBase" id="RU003557"/>
    </source>
</evidence>
<dbReference type="Proteomes" id="UP000538955">
    <property type="component" value="Unassembled WGS sequence"/>
</dbReference>
<comment type="similarity">
    <text evidence="1 8">Belongs to the thiolase-like superfamily. Thiolase family.</text>
</comment>
<accession>A0A7X9WHK0</accession>
<dbReference type="InterPro" id="IPR020613">
    <property type="entry name" value="Thiolase_CS"/>
</dbReference>
<evidence type="ECO:0000256" key="1">
    <source>
        <dbReference type="ARBA" id="ARBA00010982"/>
    </source>
</evidence>
<keyword evidence="15" id="KW-1185">Reference proteome</keyword>
<feature type="domain" description="Thiolase C-terminal" evidence="10">
    <location>
        <begin position="271"/>
        <end position="390"/>
    </location>
</feature>
<dbReference type="PROSITE" id="PS00737">
    <property type="entry name" value="THIOLASE_2"/>
    <property type="match status" value="1"/>
</dbReference>
<dbReference type="PIRSF" id="PIRSF000429">
    <property type="entry name" value="Ac-CoA_Ac_transf"/>
    <property type="match status" value="1"/>
</dbReference>
<proteinExistence type="inferred from homology"/>
<evidence type="ECO:0000256" key="4">
    <source>
        <dbReference type="ARBA" id="ARBA00022679"/>
    </source>
</evidence>
<dbReference type="AlphaFoldDB" id="A0A7X9WHK0"/>
<dbReference type="GO" id="GO:0003985">
    <property type="term" value="F:acetyl-CoA C-acetyltransferase activity"/>
    <property type="evidence" value="ECO:0007669"/>
    <property type="project" value="UniProtKB-EC"/>
</dbReference>
<dbReference type="InterPro" id="IPR020616">
    <property type="entry name" value="Thiolase_N"/>
</dbReference>
<evidence type="ECO:0000313" key="12">
    <source>
        <dbReference type="EMBL" id="NMK98659.1"/>
    </source>
</evidence>
<evidence type="ECO:0000256" key="7">
    <source>
        <dbReference type="PIRSR" id="PIRSR000429-1"/>
    </source>
</evidence>
<dbReference type="PROSITE" id="PS00098">
    <property type="entry name" value="THIOLASE_1"/>
    <property type="match status" value="1"/>
</dbReference>
<dbReference type="PROSITE" id="PS00099">
    <property type="entry name" value="THIOLASE_3"/>
    <property type="match status" value="1"/>
</dbReference>
<dbReference type="EMBL" id="JABBLX010000055">
    <property type="protein sequence ID" value="NMK98659.1"/>
    <property type="molecule type" value="Genomic_DNA"/>
</dbReference>
<sequence length="395" mass="41365">MTRVVLAEAYRTPIGVFGGAFKDVPAYDLGATVIKHIVKNTGIDSNEINEVIMGNVLQAGQGQNPARIASIKGGLSEATPAFTLNKVCGSGLKAIQLAYQSIVAGDNEVVIAGGMESMSQSPMLLKNGRFGFKMGNQALEDSMVSDGLTDKFNDYHMGITAENLVEKYGISREEQDQFAAQSQQKAAHAQETGGFDAEIVPVEVPQRKGDPIIVSQDEGIRQGTTADKLGKLRPAFKKDGSVTAGNASGINDGAAAMLVMTEEKAKALGVKPIAILDSFGTSGVDPSIMGIGPVEAVRQALKRSNKSVSDIDVFELNEAFASQSLAVDRELQLPQDKVNVKGGAIALGHPIGASGARILVTLLHQLNETTKTGIASLCIGGGQGIATVVSHYEEG</sequence>
<dbReference type="FunFam" id="3.40.47.10:FF:000010">
    <property type="entry name" value="Acetyl-CoA acetyltransferase (Thiolase)"/>
    <property type="match status" value="1"/>
</dbReference>
<comment type="caution">
    <text evidence="13">The sequence shown here is derived from an EMBL/GenBank/DDBJ whole genome shotgun (WGS) entry which is preliminary data.</text>
</comment>
<evidence type="ECO:0000313" key="16">
    <source>
        <dbReference type="Proteomes" id="UP000550736"/>
    </source>
</evidence>
<evidence type="ECO:0000256" key="3">
    <source>
        <dbReference type="ARBA" id="ARBA00014048"/>
    </source>
</evidence>
<name>A0A7X9WHK0_STACP</name>
<gene>
    <name evidence="13" type="ORF">EQ811_09415</name>
    <name evidence="12" type="ORF">HHM13_11385</name>
    <name evidence="11" type="ORF">HHM24_11465</name>
</gene>
<evidence type="ECO:0000313" key="13">
    <source>
        <dbReference type="EMBL" id="TBW76054.1"/>
    </source>
</evidence>
<evidence type="ECO:0000259" key="10">
    <source>
        <dbReference type="Pfam" id="PF02803"/>
    </source>
</evidence>
<dbReference type="RefSeq" id="WP_030061361.1">
    <property type="nucleotide sequence ID" value="NZ_AP014956.1"/>
</dbReference>
<evidence type="ECO:0000256" key="6">
    <source>
        <dbReference type="ARBA" id="ARBA00030755"/>
    </source>
</evidence>
<dbReference type="InterPro" id="IPR020617">
    <property type="entry name" value="Thiolase_C"/>
</dbReference>
<feature type="active site" description="Acyl-thioester intermediate" evidence="7">
    <location>
        <position position="88"/>
    </location>
</feature>
<evidence type="ECO:0000313" key="14">
    <source>
        <dbReference type="Proteomes" id="UP000291949"/>
    </source>
</evidence>
<dbReference type="PANTHER" id="PTHR18919:SF107">
    <property type="entry name" value="ACETYL-COA ACETYLTRANSFERASE, CYTOSOLIC"/>
    <property type="match status" value="1"/>
</dbReference>
<evidence type="ECO:0000259" key="9">
    <source>
        <dbReference type="Pfam" id="PF00108"/>
    </source>
</evidence>
<dbReference type="EC" id="2.3.1.9" evidence="2"/>
<evidence type="ECO:0000313" key="15">
    <source>
        <dbReference type="Proteomes" id="UP000538955"/>
    </source>
</evidence>
<dbReference type="Proteomes" id="UP000291949">
    <property type="component" value="Unassembled WGS sequence"/>
</dbReference>
<reference evidence="15 16" key="2">
    <citation type="submission" date="2020-04" db="EMBL/GenBank/DDBJ databases">
        <title>The Epidemiology and Molecular Characteristics of Linezolid-Resistant Staphylococcus capitis in Huashan Hospital, Shanghai.</title>
        <authorList>
            <person name="Ding L."/>
            <person name="Li P."/>
            <person name="Yang Y."/>
            <person name="Lin D."/>
            <person name="Xu X."/>
        </authorList>
    </citation>
    <scope>NUCLEOTIDE SEQUENCE [LARGE SCALE GENOMIC DNA]</scope>
    <source>
        <strain evidence="12 16">12-86</strain>
        <strain evidence="11 15">17-84</strain>
    </source>
</reference>
<protein>
    <recommendedName>
        <fullName evidence="3">Probable acetyl-CoA acyltransferase</fullName>
        <ecNumber evidence="2">2.3.1.9</ecNumber>
    </recommendedName>
    <alternativeName>
        <fullName evidence="6">Acetoacetyl-CoA thiolase</fullName>
    </alternativeName>
</protein>
<dbReference type="Gene3D" id="3.40.47.10">
    <property type="match status" value="2"/>
</dbReference>
<dbReference type="Proteomes" id="UP000550736">
    <property type="component" value="Unassembled WGS sequence"/>
</dbReference>
<feature type="domain" description="Thiolase N-terminal" evidence="9">
    <location>
        <begin position="4"/>
        <end position="263"/>
    </location>
</feature>
<dbReference type="EMBL" id="JABBMI010000091">
    <property type="protein sequence ID" value="NMK55330.1"/>
    <property type="molecule type" value="Genomic_DNA"/>
</dbReference>
<dbReference type="InterPro" id="IPR002155">
    <property type="entry name" value="Thiolase"/>
</dbReference>
<organism evidence="13 14">
    <name type="scientific">Staphylococcus capitis</name>
    <dbReference type="NCBI Taxonomy" id="29388"/>
    <lineage>
        <taxon>Bacteria</taxon>
        <taxon>Bacillati</taxon>
        <taxon>Bacillota</taxon>
        <taxon>Bacilli</taxon>
        <taxon>Bacillales</taxon>
        <taxon>Staphylococcaceae</taxon>
        <taxon>Staphylococcus</taxon>
    </lineage>
</organism>
<evidence type="ECO:0000256" key="2">
    <source>
        <dbReference type="ARBA" id="ARBA00012705"/>
    </source>
</evidence>
<dbReference type="CDD" id="cd00751">
    <property type="entry name" value="thiolase"/>
    <property type="match status" value="1"/>
</dbReference>
<feature type="active site" description="Proton acceptor" evidence="7">
    <location>
        <position position="349"/>
    </location>
</feature>
<dbReference type="Pfam" id="PF00108">
    <property type="entry name" value="Thiolase_N"/>
    <property type="match status" value="1"/>
</dbReference>
<dbReference type="Pfam" id="PF02803">
    <property type="entry name" value="Thiolase_C"/>
    <property type="match status" value="1"/>
</dbReference>
<dbReference type="InterPro" id="IPR020610">
    <property type="entry name" value="Thiolase_AS"/>
</dbReference>